<dbReference type="Proteomes" id="UP000035037">
    <property type="component" value="Unassembled WGS sequence"/>
</dbReference>
<evidence type="ECO:0000313" key="3">
    <source>
        <dbReference type="Proteomes" id="UP000035037"/>
    </source>
</evidence>
<evidence type="ECO:0000256" key="1">
    <source>
        <dbReference type="SAM" id="MobiDB-lite"/>
    </source>
</evidence>
<proteinExistence type="predicted"/>
<dbReference type="PATRIC" id="fig|1608419.3.peg.701"/>
<dbReference type="AlphaFoldDB" id="A0A0G8ASS2"/>
<reference evidence="2 3" key="1">
    <citation type="submission" date="2015-02" db="EMBL/GenBank/DDBJ databases">
        <authorList>
            <person name="Slaby B."/>
            <person name="Hentschel U."/>
        </authorList>
    </citation>
    <scope>NUCLEOTIDE SEQUENCE [LARGE SCALE GENOMIC DNA]</scope>
    <source>
        <strain evidence="2">15L</strain>
    </source>
</reference>
<feature type="compositionally biased region" description="Acidic residues" evidence="1">
    <location>
        <begin position="51"/>
        <end position="64"/>
    </location>
</feature>
<evidence type="ECO:0000313" key="2">
    <source>
        <dbReference type="EMBL" id="KKZ11020.1"/>
    </source>
</evidence>
<comment type="caution">
    <text evidence="2">The sequence shown here is derived from an EMBL/GenBank/DDBJ whole genome shotgun (WGS) entry which is preliminary data.</text>
</comment>
<dbReference type="EMBL" id="JYFQ01000156">
    <property type="protein sequence ID" value="KKZ11020.1"/>
    <property type="molecule type" value="Genomic_DNA"/>
</dbReference>
<gene>
    <name evidence="2" type="ORF">TQ37_07805</name>
</gene>
<organism evidence="2 3">
    <name type="scientific">Candidatus Synechococcus spongiarum 15L</name>
    <dbReference type="NCBI Taxonomy" id="1608419"/>
    <lineage>
        <taxon>Bacteria</taxon>
        <taxon>Bacillati</taxon>
        <taxon>Cyanobacteriota</taxon>
        <taxon>Cyanophyceae</taxon>
        <taxon>Synechococcales</taxon>
        <taxon>Synechococcaceae</taxon>
        <taxon>Synechococcus</taxon>
    </lineage>
</organism>
<feature type="region of interest" description="Disordered" evidence="1">
    <location>
        <begin position="42"/>
        <end position="80"/>
    </location>
</feature>
<name>A0A0G8ASS2_9SYNE</name>
<feature type="non-terminal residue" evidence="2">
    <location>
        <position position="1"/>
    </location>
</feature>
<protein>
    <submittedName>
        <fullName evidence="2">Uncharacterized protein</fullName>
    </submittedName>
</protein>
<reference evidence="2 3" key="2">
    <citation type="submission" date="2015-05" db="EMBL/GenBank/DDBJ databases">
        <title>Lifestyle Evolution in Cyanobacterial Symbionts of Sponges.</title>
        <authorList>
            <person name="Burgsdorf I."/>
            <person name="Slaby B.M."/>
            <person name="Handley K.M."/>
            <person name="Haber M."/>
            <person name="Blom J."/>
            <person name="Marshall C.W."/>
            <person name="Gilbert J.A."/>
            <person name="Hentschel U."/>
            <person name="Steindler L."/>
        </authorList>
    </citation>
    <scope>NUCLEOTIDE SEQUENCE [LARGE SCALE GENOMIC DNA]</scope>
    <source>
        <strain evidence="2">15L</strain>
    </source>
</reference>
<sequence>GINGCSQLSPLGINGCSQFSPLSANSRSQFSPLGINSVIKVEEAHGSQTDESNDETDGGNDEADQNPVFHGRRGWPSRGNGLLGEVRGTFGGGHGPVQCVVRQYCLPSGISLLKPLNTAFEGIN</sequence>
<accession>A0A0G8ASS2</accession>